<protein>
    <submittedName>
        <fullName evidence="5">GNAT family N-acetyltransferase</fullName>
    </submittedName>
</protein>
<evidence type="ECO:0000313" key="6">
    <source>
        <dbReference type="Proteomes" id="UP001317259"/>
    </source>
</evidence>
<dbReference type="Gene3D" id="3.40.630.30">
    <property type="match status" value="1"/>
</dbReference>
<dbReference type="InterPro" id="IPR016181">
    <property type="entry name" value="Acyl_CoA_acyltransferase"/>
</dbReference>
<keyword evidence="2" id="KW-0012">Acyltransferase</keyword>
<accession>A0ABT0G4X4</accession>
<keyword evidence="6" id="KW-1185">Reference proteome</keyword>
<dbReference type="EMBL" id="JAKRKC020000002">
    <property type="protein sequence ID" value="MCK2219654.1"/>
    <property type="molecule type" value="Genomic_DNA"/>
</dbReference>
<organism evidence="5 6">
    <name type="scientific">Actinomadura luzonensis</name>
    <dbReference type="NCBI Taxonomy" id="2805427"/>
    <lineage>
        <taxon>Bacteria</taxon>
        <taxon>Bacillati</taxon>
        <taxon>Actinomycetota</taxon>
        <taxon>Actinomycetes</taxon>
        <taxon>Streptosporangiales</taxon>
        <taxon>Thermomonosporaceae</taxon>
        <taxon>Actinomadura</taxon>
    </lineage>
</organism>
<reference evidence="5 6" key="1">
    <citation type="submission" date="2022-04" db="EMBL/GenBank/DDBJ databases">
        <title>Genome draft of Actinomadura sp. ATCC 31491.</title>
        <authorList>
            <person name="Shi X."/>
            <person name="Du Y."/>
        </authorList>
    </citation>
    <scope>NUCLEOTIDE SEQUENCE [LARGE SCALE GENOMIC DNA]</scope>
    <source>
        <strain evidence="5 6">ATCC 31491</strain>
    </source>
</reference>
<dbReference type="PROSITE" id="PS51186">
    <property type="entry name" value="GNAT"/>
    <property type="match status" value="1"/>
</dbReference>
<dbReference type="PANTHER" id="PTHR43877">
    <property type="entry name" value="AMINOALKYLPHOSPHONATE N-ACETYLTRANSFERASE-RELATED-RELATED"/>
    <property type="match status" value="1"/>
</dbReference>
<evidence type="ECO:0000256" key="1">
    <source>
        <dbReference type="ARBA" id="ARBA00022679"/>
    </source>
</evidence>
<evidence type="ECO:0000256" key="3">
    <source>
        <dbReference type="SAM" id="MobiDB-lite"/>
    </source>
</evidence>
<evidence type="ECO:0000259" key="4">
    <source>
        <dbReference type="PROSITE" id="PS51186"/>
    </source>
</evidence>
<feature type="region of interest" description="Disordered" evidence="3">
    <location>
        <begin position="159"/>
        <end position="180"/>
    </location>
</feature>
<name>A0ABT0G4X4_9ACTN</name>
<feature type="domain" description="N-acetyltransferase" evidence="4">
    <location>
        <begin position="1"/>
        <end position="144"/>
    </location>
</feature>
<dbReference type="RefSeq" id="WP_242382005.1">
    <property type="nucleotide sequence ID" value="NZ_JAKRKC020000002.1"/>
</dbReference>
<proteinExistence type="predicted"/>
<dbReference type="SUPFAM" id="SSF55729">
    <property type="entry name" value="Acyl-CoA N-acyltransferases (Nat)"/>
    <property type="match status" value="1"/>
</dbReference>
<gene>
    <name evidence="5" type="ORF">MF672_038550</name>
</gene>
<dbReference type="CDD" id="cd04301">
    <property type="entry name" value="NAT_SF"/>
    <property type="match status" value="1"/>
</dbReference>
<evidence type="ECO:0000313" key="5">
    <source>
        <dbReference type="EMBL" id="MCK2219654.1"/>
    </source>
</evidence>
<sequence>MVRWADPRELPGLVAVELAADRLFEQVGITFPPGTTMIEEAADPGLVLVEGTPPAGFALIGPLDGHLHLDQLAVHPADMRQGIGGRLVRAVLDHARATGAPRVTLTTYRDVPWNAPWYERHGFTVLPPGKWGPELAALVAHERSLGLEVAPRVVMSAGTGRSAADARPVGGEPVHGIVDR</sequence>
<dbReference type="Pfam" id="PF00583">
    <property type="entry name" value="Acetyltransf_1"/>
    <property type="match status" value="1"/>
</dbReference>
<dbReference type="InterPro" id="IPR050832">
    <property type="entry name" value="Bact_Acetyltransf"/>
</dbReference>
<dbReference type="Proteomes" id="UP001317259">
    <property type="component" value="Unassembled WGS sequence"/>
</dbReference>
<comment type="caution">
    <text evidence="5">The sequence shown here is derived from an EMBL/GenBank/DDBJ whole genome shotgun (WGS) entry which is preliminary data.</text>
</comment>
<keyword evidence="1" id="KW-0808">Transferase</keyword>
<evidence type="ECO:0000256" key="2">
    <source>
        <dbReference type="ARBA" id="ARBA00023315"/>
    </source>
</evidence>
<dbReference type="InterPro" id="IPR000182">
    <property type="entry name" value="GNAT_dom"/>
</dbReference>